<comment type="caution">
    <text evidence="3">The sequence shown here is derived from an EMBL/GenBank/DDBJ whole genome shotgun (WGS) entry which is preliminary data.</text>
</comment>
<dbReference type="EMBL" id="SJKD01000010">
    <property type="protein sequence ID" value="TCC44319.1"/>
    <property type="molecule type" value="Genomic_DNA"/>
</dbReference>
<feature type="chain" id="PRO_5038379435" evidence="2">
    <location>
        <begin position="38"/>
        <end position="289"/>
    </location>
</feature>
<name>A0A4R0JDC6_9ACTN</name>
<evidence type="ECO:0000313" key="4">
    <source>
        <dbReference type="Proteomes" id="UP000293342"/>
    </source>
</evidence>
<proteinExistence type="predicted"/>
<reference evidence="3 4" key="1">
    <citation type="submission" date="2019-02" db="EMBL/GenBank/DDBJ databases">
        <title>Kribbella capetownensis sp. nov. and Kribbella speibonae sp. nov., isolated from soil.</title>
        <authorList>
            <person name="Curtis S.M."/>
            <person name="Norton I."/>
            <person name="Everest G.J."/>
            <person name="Meyers P.R."/>
        </authorList>
    </citation>
    <scope>NUCLEOTIDE SEQUENCE [LARGE SCALE GENOMIC DNA]</scope>
    <source>
        <strain evidence="3 4">YM53</strain>
    </source>
</reference>
<dbReference type="AlphaFoldDB" id="A0A4R0JDC6"/>
<dbReference type="RefSeq" id="WP_131518239.1">
    <property type="nucleotide sequence ID" value="NZ_SJKD01000010.1"/>
</dbReference>
<dbReference type="Proteomes" id="UP000293342">
    <property type="component" value="Unassembled WGS sequence"/>
</dbReference>
<gene>
    <name evidence="3" type="ORF">E0H75_36370</name>
</gene>
<feature type="signal peptide" evidence="2">
    <location>
        <begin position="1"/>
        <end position="37"/>
    </location>
</feature>
<evidence type="ECO:0000256" key="1">
    <source>
        <dbReference type="SAM" id="MobiDB-lite"/>
    </source>
</evidence>
<sequence length="289" mass="30143">MSSEAWSQGGIVVVRAWTLACVAVLGLVAGCSSAAGADQSSGDTVTPSVPPPSKAAPLRPAANCFKSDVPVEPASAMDGVRLDASTDATQTSLLLKNTGLLSVVVIPDERWTTRLTAARHANPTDPASVAALAAVTGSGGLSAVTELPTGFPSSQAVIVPPGWAVCALSDDVREPASVRYLRDKASSAEYFVVKGLADQLVSHTKKPGTTLLECAKSTLQLLKERPDLGDIQLYAEVLGAESTCRASYKALLSNDERAAERTSTTVLNWLERTPQLLETTRLFAALARG</sequence>
<keyword evidence="2" id="KW-0732">Signal</keyword>
<organism evidence="3 4">
    <name type="scientific">Kribbella capetownensis</name>
    <dbReference type="NCBI Taxonomy" id="1572659"/>
    <lineage>
        <taxon>Bacteria</taxon>
        <taxon>Bacillati</taxon>
        <taxon>Actinomycetota</taxon>
        <taxon>Actinomycetes</taxon>
        <taxon>Propionibacteriales</taxon>
        <taxon>Kribbellaceae</taxon>
        <taxon>Kribbella</taxon>
    </lineage>
</organism>
<protein>
    <submittedName>
        <fullName evidence="3">Uncharacterized protein</fullName>
    </submittedName>
</protein>
<keyword evidence="4" id="KW-1185">Reference proteome</keyword>
<dbReference type="OrthoDB" id="3815231at2"/>
<feature type="region of interest" description="Disordered" evidence="1">
    <location>
        <begin position="36"/>
        <end position="60"/>
    </location>
</feature>
<accession>A0A4R0JDC6</accession>
<evidence type="ECO:0000313" key="3">
    <source>
        <dbReference type="EMBL" id="TCC44319.1"/>
    </source>
</evidence>
<evidence type="ECO:0000256" key="2">
    <source>
        <dbReference type="SAM" id="SignalP"/>
    </source>
</evidence>